<dbReference type="InterPro" id="IPR012669">
    <property type="entry name" value="Pectate_lyase"/>
</dbReference>
<keyword evidence="4" id="KW-1185">Reference proteome</keyword>
<organism evidence="3 4">
    <name type="scientific">Caulobacter segnis</name>
    <dbReference type="NCBI Taxonomy" id="88688"/>
    <lineage>
        <taxon>Bacteria</taxon>
        <taxon>Pseudomonadati</taxon>
        <taxon>Pseudomonadota</taxon>
        <taxon>Alphaproteobacteria</taxon>
        <taxon>Caulobacterales</taxon>
        <taxon>Caulobacteraceae</taxon>
        <taxon>Caulobacter</taxon>
    </lineage>
</organism>
<keyword evidence="3" id="KW-0456">Lyase</keyword>
<accession>A0ABY4ZN39</accession>
<evidence type="ECO:0000313" key="3">
    <source>
        <dbReference type="EMBL" id="USQ94217.1"/>
    </source>
</evidence>
<evidence type="ECO:0000256" key="2">
    <source>
        <dbReference type="SAM" id="Phobius"/>
    </source>
</evidence>
<feature type="transmembrane region" description="Helical" evidence="2">
    <location>
        <begin position="27"/>
        <end position="47"/>
    </location>
</feature>
<proteinExistence type="predicted"/>
<name>A0ABY4ZN39_9CAUL</name>
<keyword evidence="2" id="KW-0812">Transmembrane</keyword>
<dbReference type="Proteomes" id="UP001057520">
    <property type="component" value="Chromosome"/>
</dbReference>
<dbReference type="NCBIfam" id="TIGR02474">
    <property type="entry name" value="pec_lyase"/>
    <property type="match status" value="1"/>
</dbReference>
<dbReference type="EMBL" id="CP096040">
    <property type="protein sequence ID" value="USQ94217.1"/>
    <property type="molecule type" value="Genomic_DNA"/>
</dbReference>
<evidence type="ECO:0000313" key="4">
    <source>
        <dbReference type="Proteomes" id="UP001057520"/>
    </source>
</evidence>
<dbReference type="Gene3D" id="1.50.10.20">
    <property type="match status" value="1"/>
</dbReference>
<reference evidence="3 4" key="1">
    <citation type="submission" date="2022-04" db="EMBL/GenBank/DDBJ databases">
        <title>Genome sequence of soybean root-associated Caulobacter segnis RL271.</title>
        <authorList>
            <person name="Longley R."/>
            <person name="Bonito G."/>
            <person name="Trigodet F."/>
            <person name="Crosson S."/>
            <person name="Fiebig A."/>
        </authorList>
    </citation>
    <scope>NUCLEOTIDE SEQUENCE [LARGE SCALE GENOMIC DNA]</scope>
    <source>
        <strain evidence="3 4">RL271</strain>
    </source>
</reference>
<keyword evidence="2" id="KW-0472">Membrane</keyword>
<sequence length="450" mass="48707">MTNTSSAINVTPEAAVGSRRAGGVRRAALVGALLLSVPVLAHAAMIGKNEPARSLTLERLTELPASQRAAWAAYIKRSQAQMQQDRATLAAELSPGQAPPPPPEAGSSHMPLDKEASWYAGPEARAIADTIVSFQTPTGGWSKNQDRTKPPRLKGQRYANNAEHMALDDSFDAPVDRFWTFVGTLDNGATTTEMRFLAKVQQQLPGKDGDAYRASILKGVRYLLGAQYPNGGWPQIYPIEGGFHDAVTFNDNAVAEAAMILEDVAEAKPEFAFAPVALRKEAGAASARAIRPILDAQVVVDGKKTIWPQQVDPLTLKPSSARDYEMHSLASAESTDILLFLMRQSKPTPEVKAAIHAGVAWLKAHAIYDKAFTKVSDEEGRKLIDAPGAGPIWSRNYDLRTGKPIFGDWGKSIHDDVNEISKGRRNGYSWYSAGPQKALDAYAQWAAANP</sequence>
<dbReference type="GO" id="GO:0030570">
    <property type="term" value="F:pectate lyase activity"/>
    <property type="evidence" value="ECO:0007669"/>
    <property type="project" value="UniProtKB-EC"/>
</dbReference>
<dbReference type="SUPFAM" id="SSF81853">
    <property type="entry name" value="Family 10 polysaccharide lyase"/>
    <property type="match status" value="1"/>
</dbReference>
<evidence type="ECO:0000256" key="1">
    <source>
        <dbReference type="SAM" id="MobiDB-lite"/>
    </source>
</evidence>
<dbReference type="EC" id="4.2.2.2" evidence="3"/>
<keyword evidence="2" id="KW-1133">Transmembrane helix</keyword>
<protein>
    <submittedName>
        <fullName evidence="3">Pectate lyase</fullName>
        <ecNumber evidence="3">4.2.2.2</ecNumber>
    </submittedName>
</protein>
<gene>
    <name evidence="3" type="primary">pelA</name>
    <name evidence="3" type="ORF">MZV50_16595</name>
</gene>
<feature type="region of interest" description="Disordered" evidence="1">
    <location>
        <begin position="85"/>
        <end position="111"/>
    </location>
</feature>
<dbReference type="Pfam" id="PF09492">
    <property type="entry name" value="Pec_lyase"/>
    <property type="match status" value="1"/>
</dbReference>